<accession>A0ABV0UU34</accession>
<organism evidence="1 2">
    <name type="scientific">Ilyodon furcidens</name>
    <name type="common">goldbreast splitfin</name>
    <dbReference type="NCBI Taxonomy" id="33524"/>
    <lineage>
        <taxon>Eukaryota</taxon>
        <taxon>Metazoa</taxon>
        <taxon>Chordata</taxon>
        <taxon>Craniata</taxon>
        <taxon>Vertebrata</taxon>
        <taxon>Euteleostomi</taxon>
        <taxon>Actinopterygii</taxon>
        <taxon>Neopterygii</taxon>
        <taxon>Teleostei</taxon>
        <taxon>Neoteleostei</taxon>
        <taxon>Acanthomorphata</taxon>
        <taxon>Ovalentaria</taxon>
        <taxon>Atherinomorphae</taxon>
        <taxon>Cyprinodontiformes</taxon>
        <taxon>Goodeidae</taxon>
        <taxon>Ilyodon</taxon>
    </lineage>
</organism>
<proteinExistence type="predicted"/>
<reference evidence="1 2" key="1">
    <citation type="submission" date="2021-06" db="EMBL/GenBank/DDBJ databases">
        <authorList>
            <person name="Palmer J.M."/>
        </authorList>
    </citation>
    <scope>NUCLEOTIDE SEQUENCE [LARGE SCALE GENOMIC DNA]</scope>
    <source>
        <strain evidence="2">if_2019</strain>
        <tissue evidence="1">Muscle</tissue>
    </source>
</reference>
<sequence>VLDGIEVWVSNSWINVPLRSSVVQAASANSLISPPISNLLLCLLRCPLLLRPCTQSPFLFIPALLSFPSLVLSAINLSSLPSCFCFLCFNNKISAATESASLFYNSTPIPSCF</sequence>
<keyword evidence="2" id="KW-1185">Reference proteome</keyword>
<feature type="non-terminal residue" evidence="1">
    <location>
        <position position="1"/>
    </location>
</feature>
<gene>
    <name evidence="1" type="ORF">ILYODFUR_011638</name>
</gene>
<evidence type="ECO:0000313" key="1">
    <source>
        <dbReference type="EMBL" id="MEQ2247678.1"/>
    </source>
</evidence>
<dbReference type="Proteomes" id="UP001482620">
    <property type="component" value="Unassembled WGS sequence"/>
</dbReference>
<comment type="caution">
    <text evidence="1">The sequence shown here is derived from an EMBL/GenBank/DDBJ whole genome shotgun (WGS) entry which is preliminary data.</text>
</comment>
<feature type="non-terminal residue" evidence="1">
    <location>
        <position position="113"/>
    </location>
</feature>
<evidence type="ECO:0000313" key="2">
    <source>
        <dbReference type="Proteomes" id="UP001482620"/>
    </source>
</evidence>
<dbReference type="EMBL" id="JAHRIQ010081983">
    <property type="protein sequence ID" value="MEQ2247678.1"/>
    <property type="molecule type" value="Genomic_DNA"/>
</dbReference>
<name>A0ABV0UU34_9TELE</name>
<protein>
    <submittedName>
        <fullName evidence="1">Uncharacterized protein</fullName>
    </submittedName>
</protein>